<evidence type="ECO:0000259" key="9">
    <source>
        <dbReference type="Pfam" id="PF01648"/>
    </source>
</evidence>
<evidence type="ECO:0000256" key="2">
    <source>
        <dbReference type="ARBA" id="ARBA00022679"/>
    </source>
</evidence>
<evidence type="ECO:0000256" key="1">
    <source>
        <dbReference type="ARBA" id="ARBA00022516"/>
    </source>
</evidence>
<keyword evidence="2 8" id="KW-0808">Transferase</keyword>
<protein>
    <recommendedName>
        <fullName evidence="8">Holo-[acyl-carrier-protein] synthase</fullName>
        <shortName evidence="8">Holo-ACP synthase</shortName>
        <ecNumber evidence="8">2.7.8.7</ecNumber>
    </recommendedName>
    <alternativeName>
        <fullName evidence="8">4'-phosphopantetheinyl transferase AcpS</fullName>
    </alternativeName>
</protein>
<dbReference type="EMBL" id="JASSPP010000006">
    <property type="protein sequence ID" value="MDK9580746.1"/>
    <property type="molecule type" value="Genomic_DNA"/>
</dbReference>
<dbReference type="HAMAP" id="MF_00101">
    <property type="entry name" value="AcpS"/>
    <property type="match status" value="1"/>
</dbReference>
<organism evidence="10 11">
    <name type="scientific">Sneathia sanguinegens</name>
    <dbReference type="NCBI Taxonomy" id="40543"/>
    <lineage>
        <taxon>Bacteria</taxon>
        <taxon>Fusobacteriati</taxon>
        <taxon>Fusobacteriota</taxon>
        <taxon>Fusobacteriia</taxon>
        <taxon>Fusobacteriales</taxon>
        <taxon>Leptotrichiaceae</taxon>
        <taxon>Sneathia</taxon>
    </lineage>
</organism>
<evidence type="ECO:0000256" key="8">
    <source>
        <dbReference type="HAMAP-Rule" id="MF_00101"/>
    </source>
</evidence>
<dbReference type="EC" id="2.7.8.7" evidence="8"/>
<dbReference type="InterPro" id="IPR002582">
    <property type="entry name" value="ACPS"/>
</dbReference>
<dbReference type="InterPro" id="IPR008278">
    <property type="entry name" value="4-PPantetheinyl_Trfase_dom"/>
</dbReference>
<keyword evidence="6 8" id="KW-0443">Lipid metabolism</keyword>
<dbReference type="SUPFAM" id="SSF56214">
    <property type="entry name" value="4'-phosphopantetheinyl transferase"/>
    <property type="match status" value="1"/>
</dbReference>
<dbReference type="NCBIfam" id="TIGR00556">
    <property type="entry name" value="pantethn_trn"/>
    <property type="match status" value="1"/>
</dbReference>
<dbReference type="RefSeq" id="WP_277284906.1">
    <property type="nucleotide sequence ID" value="NZ_CAMPUK010000006.1"/>
</dbReference>
<dbReference type="Proteomes" id="UP001225134">
    <property type="component" value="Unassembled WGS sequence"/>
</dbReference>
<comment type="catalytic activity">
    <reaction evidence="8">
        <text>apo-[ACP] + CoA = holo-[ACP] + adenosine 3',5'-bisphosphate + H(+)</text>
        <dbReference type="Rhea" id="RHEA:12068"/>
        <dbReference type="Rhea" id="RHEA-COMP:9685"/>
        <dbReference type="Rhea" id="RHEA-COMP:9690"/>
        <dbReference type="ChEBI" id="CHEBI:15378"/>
        <dbReference type="ChEBI" id="CHEBI:29999"/>
        <dbReference type="ChEBI" id="CHEBI:57287"/>
        <dbReference type="ChEBI" id="CHEBI:58343"/>
        <dbReference type="ChEBI" id="CHEBI:64479"/>
        <dbReference type="EC" id="2.7.8.7"/>
    </reaction>
</comment>
<sequence>MQVGIDMVKVSRIKEAIEKNENFKEKVFTLKEIEYCEKKKNKYESYAARFAAKEALAKALGTGFRNLRFKDIEIENDILGKPKINYKDLDIKVSLSHEREYAIAIAIIEGDD</sequence>
<gene>
    <name evidence="8 10" type="primary">acpS</name>
    <name evidence="10" type="ORF">QQA45_04355</name>
</gene>
<keyword evidence="11" id="KW-1185">Reference proteome</keyword>
<evidence type="ECO:0000313" key="10">
    <source>
        <dbReference type="EMBL" id="MDK9580746.1"/>
    </source>
</evidence>
<evidence type="ECO:0000256" key="4">
    <source>
        <dbReference type="ARBA" id="ARBA00022832"/>
    </source>
</evidence>
<dbReference type="GO" id="GO:0008897">
    <property type="term" value="F:holo-[acyl-carrier-protein] synthase activity"/>
    <property type="evidence" value="ECO:0007669"/>
    <property type="project" value="UniProtKB-EC"/>
</dbReference>
<feature type="domain" description="4'-phosphopantetheinyl transferase" evidence="9">
    <location>
        <begin position="2"/>
        <end position="106"/>
    </location>
</feature>
<dbReference type="NCBIfam" id="TIGR00516">
    <property type="entry name" value="acpS"/>
    <property type="match status" value="1"/>
</dbReference>
<comment type="function">
    <text evidence="8">Transfers the 4'-phosphopantetheine moiety from coenzyme A to a Ser of acyl-carrier-protein.</text>
</comment>
<accession>A0ABT7HJQ7</accession>
<keyword evidence="7 8" id="KW-0275">Fatty acid biosynthesis</keyword>
<feature type="binding site" evidence="8">
    <location>
        <position position="6"/>
    </location>
    <ligand>
        <name>Mg(2+)</name>
        <dbReference type="ChEBI" id="CHEBI:18420"/>
    </ligand>
</feature>
<keyword evidence="4 8" id="KW-0276">Fatty acid metabolism</keyword>
<keyword evidence="5 8" id="KW-0460">Magnesium</keyword>
<dbReference type="InterPro" id="IPR004568">
    <property type="entry name" value="Ppantetheine-prot_Trfase_dom"/>
</dbReference>
<evidence type="ECO:0000256" key="3">
    <source>
        <dbReference type="ARBA" id="ARBA00022723"/>
    </source>
</evidence>
<comment type="caution">
    <text evidence="10">The sequence shown here is derived from an EMBL/GenBank/DDBJ whole genome shotgun (WGS) entry which is preliminary data.</text>
</comment>
<keyword evidence="8" id="KW-0963">Cytoplasm</keyword>
<comment type="cofactor">
    <cofactor evidence="8">
        <name>Mg(2+)</name>
        <dbReference type="ChEBI" id="CHEBI:18420"/>
    </cofactor>
</comment>
<evidence type="ECO:0000256" key="6">
    <source>
        <dbReference type="ARBA" id="ARBA00023098"/>
    </source>
</evidence>
<dbReference type="Pfam" id="PF01648">
    <property type="entry name" value="ACPS"/>
    <property type="match status" value="1"/>
</dbReference>
<comment type="similarity">
    <text evidence="8">Belongs to the P-Pant transferase superfamily. AcpS family.</text>
</comment>
<dbReference type="InterPro" id="IPR037143">
    <property type="entry name" value="4-PPantetheinyl_Trfase_dom_sf"/>
</dbReference>
<evidence type="ECO:0000256" key="7">
    <source>
        <dbReference type="ARBA" id="ARBA00023160"/>
    </source>
</evidence>
<name>A0ABT7HJQ7_9FUSO</name>
<evidence type="ECO:0000313" key="11">
    <source>
        <dbReference type="Proteomes" id="UP001225134"/>
    </source>
</evidence>
<keyword evidence="3 8" id="KW-0479">Metal-binding</keyword>
<feature type="binding site" evidence="8">
    <location>
        <position position="54"/>
    </location>
    <ligand>
        <name>Mg(2+)</name>
        <dbReference type="ChEBI" id="CHEBI:18420"/>
    </ligand>
</feature>
<keyword evidence="1 8" id="KW-0444">Lipid biosynthesis</keyword>
<reference evidence="10 11" key="1">
    <citation type="submission" date="2023-06" db="EMBL/GenBank/DDBJ databases">
        <title>Antibody response to the Sneathia vaginalis cytopathogenic toxin A during pregnancy.</title>
        <authorList>
            <person name="Mccoy Z.T."/>
            <person name="Serrano M.G."/>
            <person name="Spaine K."/>
            <person name="Edwards D.J."/>
            <person name="Buck G.A."/>
            <person name="Jefferson K."/>
        </authorList>
    </citation>
    <scope>NUCLEOTIDE SEQUENCE [LARGE SCALE GENOMIC DNA]</scope>
    <source>
        <strain evidence="10 11">CCUG 42621</strain>
    </source>
</reference>
<dbReference type="Gene3D" id="3.90.470.20">
    <property type="entry name" value="4'-phosphopantetheinyl transferase domain"/>
    <property type="match status" value="1"/>
</dbReference>
<proteinExistence type="inferred from homology"/>
<comment type="subcellular location">
    <subcellularLocation>
        <location evidence="8">Cytoplasm</location>
    </subcellularLocation>
</comment>
<evidence type="ECO:0000256" key="5">
    <source>
        <dbReference type="ARBA" id="ARBA00022842"/>
    </source>
</evidence>